<evidence type="ECO:0000313" key="3">
    <source>
        <dbReference type="EMBL" id="KAK6135037.1"/>
    </source>
</evidence>
<accession>A0ABR0VJD3</accession>
<reference evidence="3 4" key="1">
    <citation type="journal article" date="2021" name="Comput. Struct. Biotechnol. J.">
        <title>De novo genome assembly of the potent medicinal plant Rehmannia glutinosa using nanopore technology.</title>
        <authorList>
            <person name="Ma L."/>
            <person name="Dong C."/>
            <person name="Song C."/>
            <person name="Wang X."/>
            <person name="Zheng X."/>
            <person name="Niu Y."/>
            <person name="Chen S."/>
            <person name="Feng W."/>
        </authorList>
    </citation>
    <scope>NUCLEOTIDE SEQUENCE [LARGE SCALE GENOMIC DNA]</scope>
    <source>
        <strain evidence="3">DH-2019</strain>
    </source>
</reference>
<proteinExistence type="predicted"/>
<feature type="domain" description="DUF6737" evidence="2">
    <location>
        <begin position="95"/>
        <end position="151"/>
    </location>
</feature>
<dbReference type="Pfam" id="PF20522">
    <property type="entry name" value="DUF6737"/>
    <property type="match status" value="1"/>
</dbReference>
<protein>
    <recommendedName>
        <fullName evidence="2">DUF6737 domain-containing protein</fullName>
    </recommendedName>
</protein>
<gene>
    <name evidence="3" type="ORF">DH2020_031215</name>
</gene>
<evidence type="ECO:0000259" key="2">
    <source>
        <dbReference type="Pfam" id="PF20522"/>
    </source>
</evidence>
<keyword evidence="1" id="KW-0812">Transmembrane</keyword>
<comment type="caution">
    <text evidence="3">The sequence shown here is derived from an EMBL/GenBank/DDBJ whole genome shotgun (WGS) entry which is preliminary data.</text>
</comment>
<evidence type="ECO:0000313" key="4">
    <source>
        <dbReference type="Proteomes" id="UP001318860"/>
    </source>
</evidence>
<dbReference type="InterPro" id="IPR046625">
    <property type="entry name" value="DUF6737"/>
</dbReference>
<sequence>MIALQYHSHFPNFLNLSPSSSSSSPQIKPQISLIFGARLSSGSKQFHKTRHQTTLRRSGFRDGVEPGQEKAFFDENGAVEDMDSYLNYLSLEYDSVWDTKPSWCQPWTIALTGIGIITGSWLILNSIVVTSIVTTLICLWWYIFLYSYPKAYSDMIAERRKKVTSGLEDTYGMETDQ</sequence>
<name>A0ABR0VJD3_REHGL</name>
<dbReference type="PANTHER" id="PTHR36046:SF1">
    <property type="entry name" value="DUF6737 DOMAIN-CONTAINING PROTEIN"/>
    <property type="match status" value="1"/>
</dbReference>
<keyword evidence="4" id="KW-1185">Reference proteome</keyword>
<evidence type="ECO:0000256" key="1">
    <source>
        <dbReference type="SAM" id="Phobius"/>
    </source>
</evidence>
<keyword evidence="1" id="KW-0472">Membrane</keyword>
<organism evidence="3 4">
    <name type="scientific">Rehmannia glutinosa</name>
    <name type="common">Chinese foxglove</name>
    <dbReference type="NCBI Taxonomy" id="99300"/>
    <lineage>
        <taxon>Eukaryota</taxon>
        <taxon>Viridiplantae</taxon>
        <taxon>Streptophyta</taxon>
        <taxon>Embryophyta</taxon>
        <taxon>Tracheophyta</taxon>
        <taxon>Spermatophyta</taxon>
        <taxon>Magnoliopsida</taxon>
        <taxon>eudicotyledons</taxon>
        <taxon>Gunneridae</taxon>
        <taxon>Pentapetalae</taxon>
        <taxon>asterids</taxon>
        <taxon>lamiids</taxon>
        <taxon>Lamiales</taxon>
        <taxon>Orobanchaceae</taxon>
        <taxon>Rehmannieae</taxon>
        <taxon>Rehmannia</taxon>
    </lineage>
</organism>
<dbReference type="PANTHER" id="PTHR36046">
    <property type="entry name" value="PROTEIN, PUTATIVE-RELATED"/>
    <property type="match status" value="1"/>
</dbReference>
<feature type="transmembrane region" description="Helical" evidence="1">
    <location>
        <begin position="121"/>
        <end position="143"/>
    </location>
</feature>
<keyword evidence="1" id="KW-1133">Transmembrane helix</keyword>
<dbReference type="EMBL" id="JABTTQ020001120">
    <property type="protein sequence ID" value="KAK6135037.1"/>
    <property type="molecule type" value="Genomic_DNA"/>
</dbReference>
<dbReference type="Proteomes" id="UP001318860">
    <property type="component" value="Unassembled WGS sequence"/>
</dbReference>